<accession>A0A7W3U1V1</accession>
<reference evidence="2 3" key="1">
    <citation type="submission" date="2020-07" db="EMBL/GenBank/DDBJ databases">
        <authorList>
            <person name="Xu S."/>
            <person name="Li A."/>
        </authorList>
    </citation>
    <scope>NUCLEOTIDE SEQUENCE [LARGE SCALE GENOMIC DNA]</scope>
    <source>
        <strain evidence="2 3">SG-8</strain>
    </source>
</reference>
<feature type="chain" id="PRO_5031297825" evidence="1">
    <location>
        <begin position="24"/>
        <end position="176"/>
    </location>
</feature>
<dbReference type="SUPFAM" id="SSF53254">
    <property type="entry name" value="Phosphoglycerate mutase-like"/>
    <property type="match status" value="1"/>
</dbReference>
<dbReference type="SMART" id="SM00855">
    <property type="entry name" value="PGAM"/>
    <property type="match status" value="1"/>
</dbReference>
<dbReference type="Gene3D" id="3.40.50.1240">
    <property type="entry name" value="Phosphoglycerate mutase-like"/>
    <property type="match status" value="1"/>
</dbReference>
<dbReference type="InterPro" id="IPR029033">
    <property type="entry name" value="His_PPase_superfam"/>
</dbReference>
<keyword evidence="3" id="KW-1185">Reference proteome</keyword>
<evidence type="ECO:0000313" key="3">
    <source>
        <dbReference type="Proteomes" id="UP000552587"/>
    </source>
</evidence>
<dbReference type="CDD" id="cd07067">
    <property type="entry name" value="HP_PGM_like"/>
    <property type="match status" value="1"/>
</dbReference>
<protein>
    <submittedName>
        <fullName evidence="2">Histidine phosphatase family protein</fullName>
    </submittedName>
</protein>
<gene>
    <name evidence="2" type="ORF">H4F99_02540</name>
</gene>
<dbReference type="RefSeq" id="WP_182668166.1">
    <property type="nucleotide sequence ID" value="NZ_JACHTE010000002.1"/>
</dbReference>
<keyword evidence="1" id="KW-0732">Signal</keyword>
<comment type="caution">
    <text evidence="2">The sequence shown here is derived from an EMBL/GenBank/DDBJ whole genome shotgun (WGS) entry which is preliminary data.</text>
</comment>
<organism evidence="2 3">
    <name type="scientific">Marilutibacter penaei</name>
    <dbReference type="NCBI Taxonomy" id="2759900"/>
    <lineage>
        <taxon>Bacteria</taxon>
        <taxon>Pseudomonadati</taxon>
        <taxon>Pseudomonadota</taxon>
        <taxon>Gammaproteobacteria</taxon>
        <taxon>Lysobacterales</taxon>
        <taxon>Lysobacteraceae</taxon>
        <taxon>Marilutibacter</taxon>
    </lineage>
</organism>
<feature type="signal peptide" evidence="1">
    <location>
        <begin position="1"/>
        <end position="23"/>
    </location>
</feature>
<dbReference type="AlphaFoldDB" id="A0A7W3U1V1"/>
<sequence length="176" mass="17988">MRLRPARVVLFALLLVLVGAACAAKPGNDPSASLRFVVVRHAEKAPAPADDPALTPEGEARAARLAASLANAPLVAVYATDYARTRDTAAPSAAAHGLAVTSYDAREPAAAFVAGLRARHESGTVLVVGHSNTVPGIAGALCGCAVAAMDESEYDHRFIVDIDASGAATLVDRPLP</sequence>
<dbReference type="Proteomes" id="UP000552587">
    <property type="component" value="Unassembled WGS sequence"/>
</dbReference>
<dbReference type="EMBL" id="JACHTE010000002">
    <property type="protein sequence ID" value="MBB1087364.1"/>
    <property type="molecule type" value="Genomic_DNA"/>
</dbReference>
<evidence type="ECO:0000256" key="1">
    <source>
        <dbReference type="SAM" id="SignalP"/>
    </source>
</evidence>
<dbReference type="Pfam" id="PF00300">
    <property type="entry name" value="His_Phos_1"/>
    <property type="match status" value="1"/>
</dbReference>
<dbReference type="PROSITE" id="PS51257">
    <property type="entry name" value="PROKAR_LIPOPROTEIN"/>
    <property type="match status" value="1"/>
</dbReference>
<evidence type="ECO:0000313" key="2">
    <source>
        <dbReference type="EMBL" id="MBB1087364.1"/>
    </source>
</evidence>
<dbReference type="InterPro" id="IPR013078">
    <property type="entry name" value="His_Pase_superF_clade-1"/>
</dbReference>
<name>A0A7W3U1V1_9GAMM</name>
<proteinExistence type="predicted"/>